<proteinExistence type="predicted"/>
<feature type="coiled-coil region" evidence="1">
    <location>
        <begin position="474"/>
        <end position="501"/>
    </location>
</feature>
<organism evidence="3 4">
    <name type="scientific">Tetraparma gracilis</name>
    <dbReference type="NCBI Taxonomy" id="2962635"/>
    <lineage>
        <taxon>Eukaryota</taxon>
        <taxon>Sar</taxon>
        <taxon>Stramenopiles</taxon>
        <taxon>Ochrophyta</taxon>
        <taxon>Bolidophyceae</taxon>
        <taxon>Parmales</taxon>
        <taxon>Triparmaceae</taxon>
        <taxon>Tetraparma</taxon>
    </lineage>
</organism>
<keyword evidence="2" id="KW-0472">Membrane</keyword>
<keyword evidence="2" id="KW-1133">Transmembrane helix</keyword>
<dbReference type="Proteomes" id="UP001165060">
    <property type="component" value="Unassembled WGS sequence"/>
</dbReference>
<evidence type="ECO:0000256" key="1">
    <source>
        <dbReference type="SAM" id="Coils"/>
    </source>
</evidence>
<feature type="transmembrane region" description="Helical" evidence="2">
    <location>
        <begin position="251"/>
        <end position="272"/>
    </location>
</feature>
<accession>A0ABQ6MCV3</accession>
<sequence>MMQYGGPKLYGIGVLDETYIVADGLNNKIYECPLTSVGISKMNCEVFADQPQGTLWDPINVLVDPIKRLVYNKGSPAHASLTASVVIPYAGDWTLEVTQGTYNVQHFLGSPRLITVAAAATDPDSCVVEIPSGRSITAGSSFDAVVIPFDEFDNPTAHAGDAFESRVKLGSSSLEATLTISFSLDDVQIGEPLEIFVAPPPPPVDPFSANNVFFLAGVFFFGGLVIYYGYAHLTKTANDTSLKTKAKEVRANLLMIALNVTDVLTDFLNWNITIARACAGMVNHLYLGFACASVVGMLIAVSVSVLQLLHLKSDADEIKTSEELEAEFVPLKARYKKVEAEAEAGGAQVQPVAGDAAAEDEDEDPVNALEKKLLARIERIHTDKTEVFQMERDQKRTIAGVIQIIVEDTPITFINVLYMVYGCDLGVSAGEPLDAVDDENNCPPVQERVGSVFIFTTMLTVALATKKLVSFAGLGAKKRNLERLEREIKGMEEEAGVWLSELVRTRSGGEEPPAEETRGAVLAGVEGGGSLRLQLDQALLREEALRAEAATVVARAEKAEQEISVLRKRVR</sequence>
<gene>
    <name evidence="3" type="ORF">TeGR_g8624</name>
</gene>
<feature type="transmembrane region" description="Helical" evidence="2">
    <location>
        <begin position="284"/>
        <end position="309"/>
    </location>
</feature>
<reference evidence="3 4" key="1">
    <citation type="journal article" date="2023" name="Commun. Biol.">
        <title>Genome analysis of Parmales, the sister group of diatoms, reveals the evolutionary specialization of diatoms from phago-mixotrophs to photoautotrophs.</title>
        <authorList>
            <person name="Ban H."/>
            <person name="Sato S."/>
            <person name="Yoshikawa S."/>
            <person name="Yamada K."/>
            <person name="Nakamura Y."/>
            <person name="Ichinomiya M."/>
            <person name="Sato N."/>
            <person name="Blanc-Mathieu R."/>
            <person name="Endo H."/>
            <person name="Kuwata A."/>
            <person name="Ogata H."/>
        </authorList>
    </citation>
    <scope>NUCLEOTIDE SEQUENCE [LARGE SCALE GENOMIC DNA]</scope>
</reference>
<keyword evidence="4" id="KW-1185">Reference proteome</keyword>
<evidence type="ECO:0000313" key="3">
    <source>
        <dbReference type="EMBL" id="GMI23691.1"/>
    </source>
</evidence>
<comment type="caution">
    <text evidence="3">The sequence shown here is derived from an EMBL/GenBank/DDBJ whole genome shotgun (WGS) entry which is preliminary data.</text>
</comment>
<evidence type="ECO:0000256" key="2">
    <source>
        <dbReference type="SAM" id="Phobius"/>
    </source>
</evidence>
<protein>
    <submittedName>
        <fullName evidence="3">Uncharacterized protein</fullName>
    </submittedName>
</protein>
<name>A0ABQ6MCV3_9STRA</name>
<dbReference type="EMBL" id="BRYB01002672">
    <property type="protein sequence ID" value="GMI23691.1"/>
    <property type="molecule type" value="Genomic_DNA"/>
</dbReference>
<feature type="coiled-coil region" evidence="1">
    <location>
        <begin position="542"/>
        <end position="569"/>
    </location>
</feature>
<keyword evidence="2" id="KW-0812">Transmembrane</keyword>
<feature type="transmembrane region" description="Helical" evidence="2">
    <location>
        <begin position="212"/>
        <end position="230"/>
    </location>
</feature>
<evidence type="ECO:0000313" key="4">
    <source>
        <dbReference type="Proteomes" id="UP001165060"/>
    </source>
</evidence>
<keyword evidence="1" id="KW-0175">Coiled coil</keyword>